<evidence type="ECO:0000313" key="9">
    <source>
        <dbReference type="Proteomes" id="UP000267251"/>
    </source>
</evidence>
<dbReference type="GO" id="GO:0007059">
    <property type="term" value="P:chromosome segregation"/>
    <property type="evidence" value="ECO:0007669"/>
    <property type="project" value="TreeGrafter"/>
</dbReference>
<organism evidence="8 9">
    <name type="scientific">Piptocephalis cylindrospora</name>
    <dbReference type="NCBI Taxonomy" id="1907219"/>
    <lineage>
        <taxon>Eukaryota</taxon>
        <taxon>Fungi</taxon>
        <taxon>Fungi incertae sedis</taxon>
        <taxon>Zoopagomycota</taxon>
        <taxon>Zoopagomycotina</taxon>
        <taxon>Zoopagomycetes</taxon>
        <taxon>Zoopagales</taxon>
        <taxon>Piptocephalidaceae</taxon>
        <taxon>Piptocephalis</taxon>
    </lineage>
</organism>
<evidence type="ECO:0000256" key="6">
    <source>
        <dbReference type="SAM" id="MobiDB-lite"/>
    </source>
</evidence>
<keyword evidence="9" id="KW-1185">Reference proteome</keyword>
<dbReference type="GO" id="GO:0033316">
    <property type="term" value="P:meiotic spindle assembly checkpoint signaling"/>
    <property type="evidence" value="ECO:0007669"/>
    <property type="project" value="TreeGrafter"/>
</dbReference>
<keyword evidence="1" id="KW-0723">Serine/threonine-protein kinase</keyword>
<dbReference type="Pfam" id="PF00069">
    <property type="entry name" value="Pkinase"/>
    <property type="match status" value="1"/>
</dbReference>
<feature type="domain" description="Protein kinase" evidence="7">
    <location>
        <begin position="1"/>
        <end position="208"/>
    </location>
</feature>
<keyword evidence="2" id="KW-0808">Transferase</keyword>
<dbReference type="SUPFAM" id="SSF56112">
    <property type="entry name" value="Protein kinase-like (PK-like)"/>
    <property type="match status" value="1"/>
</dbReference>
<keyword evidence="4 8" id="KW-0418">Kinase</keyword>
<dbReference type="GO" id="GO:0007094">
    <property type="term" value="P:mitotic spindle assembly checkpoint signaling"/>
    <property type="evidence" value="ECO:0007669"/>
    <property type="project" value="TreeGrafter"/>
</dbReference>
<keyword evidence="5" id="KW-0067">ATP-binding</keyword>
<dbReference type="GO" id="GO:0000776">
    <property type="term" value="C:kinetochore"/>
    <property type="evidence" value="ECO:0007669"/>
    <property type="project" value="TreeGrafter"/>
</dbReference>
<dbReference type="PROSITE" id="PS50011">
    <property type="entry name" value="PROTEIN_KINASE_DOM"/>
    <property type="match status" value="1"/>
</dbReference>
<evidence type="ECO:0000256" key="4">
    <source>
        <dbReference type="ARBA" id="ARBA00022777"/>
    </source>
</evidence>
<dbReference type="PANTHER" id="PTHR22974:SF21">
    <property type="entry name" value="DUAL SPECIFICITY PROTEIN KINASE TTK"/>
    <property type="match status" value="1"/>
</dbReference>
<evidence type="ECO:0000313" key="8">
    <source>
        <dbReference type="EMBL" id="RKP13294.1"/>
    </source>
</evidence>
<evidence type="ECO:0000256" key="5">
    <source>
        <dbReference type="ARBA" id="ARBA00022840"/>
    </source>
</evidence>
<dbReference type="GO" id="GO:0004712">
    <property type="term" value="F:protein serine/threonine/tyrosine kinase activity"/>
    <property type="evidence" value="ECO:0007669"/>
    <property type="project" value="TreeGrafter"/>
</dbReference>
<dbReference type="PANTHER" id="PTHR22974">
    <property type="entry name" value="MIXED LINEAGE PROTEIN KINASE"/>
    <property type="match status" value="1"/>
</dbReference>
<dbReference type="GO" id="GO:0005524">
    <property type="term" value="F:ATP binding"/>
    <property type="evidence" value="ECO:0007669"/>
    <property type="project" value="UniProtKB-KW"/>
</dbReference>
<sequence length="221" mass="25065">MTVMRMYWEQMLSAVQTIHEERIVHSDLNPANFLLVCGQLKLIDFGIAKRIPSGSTESYSHQKIGTVDYVSPEALKDTGKGQNIGRVMIRMGLASDVWSLGCILYQMLYGHTPLADYDFQGKLDAIMDESFIIDYPKWLEYNPDGTIKETHEDEEEKRKGADLSEPARERVTAQVKVDVDGIDTIRACLQYDPKQRPTVPQLLQVPLLHPGERLMDIPASR</sequence>
<evidence type="ECO:0000256" key="3">
    <source>
        <dbReference type="ARBA" id="ARBA00022741"/>
    </source>
</evidence>
<reference evidence="9" key="1">
    <citation type="journal article" date="2018" name="Nat. Microbiol.">
        <title>Leveraging single-cell genomics to expand the fungal tree of life.</title>
        <authorList>
            <person name="Ahrendt S.R."/>
            <person name="Quandt C.A."/>
            <person name="Ciobanu D."/>
            <person name="Clum A."/>
            <person name="Salamov A."/>
            <person name="Andreopoulos B."/>
            <person name="Cheng J.F."/>
            <person name="Woyke T."/>
            <person name="Pelin A."/>
            <person name="Henrissat B."/>
            <person name="Reynolds N.K."/>
            <person name="Benny G.L."/>
            <person name="Smith M.E."/>
            <person name="James T.Y."/>
            <person name="Grigoriev I.V."/>
        </authorList>
    </citation>
    <scope>NUCLEOTIDE SEQUENCE [LARGE SCALE GENOMIC DNA]</scope>
</reference>
<dbReference type="EMBL" id="KZ988058">
    <property type="protein sequence ID" value="RKP13294.1"/>
    <property type="molecule type" value="Genomic_DNA"/>
</dbReference>
<evidence type="ECO:0000259" key="7">
    <source>
        <dbReference type="PROSITE" id="PS50011"/>
    </source>
</evidence>
<dbReference type="SMART" id="SM00220">
    <property type="entry name" value="S_TKc"/>
    <property type="match status" value="1"/>
</dbReference>
<proteinExistence type="predicted"/>
<evidence type="ECO:0000256" key="2">
    <source>
        <dbReference type="ARBA" id="ARBA00022679"/>
    </source>
</evidence>
<protein>
    <submittedName>
        <fullName evidence="8">Kinase-like domain-containing protein</fullName>
    </submittedName>
</protein>
<accession>A0A4P9Y3M1</accession>
<keyword evidence="3" id="KW-0547">Nucleotide-binding</keyword>
<dbReference type="GO" id="GO:0004674">
    <property type="term" value="F:protein serine/threonine kinase activity"/>
    <property type="evidence" value="ECO:0007669"/>
    <property type="project" value="UniProtKB-KW"/>
</dbReference>
<dbReference type="InterPro" id="IPR000719">
    <property type="entry name" value="Prot_kinase_dom"/>
</dbReference>
<dbReference type="GO" id="GO:0005634">
    <property type="term" value="C:nucleus"/>
    <property type="evidence" value="ECO:0007669"/>
    <property type="project" value="TreeGrafter"/>
</dbReference>
<dbReference type="GO" id="GO:0034501">
    <property type="term" value="P:protein localization to kinetochore"/>
    <property type="evidence" value="ECO:0007669"/>
    <property type="project" value="TreeGrafter"/>
</dbReference>
<dbReference type="AlphaFoldDB" id="A0A4P9Y3M1"/>
<name>A0A4P9Y3M1_9FUNG</name>
<evidence type="ECO:0000256" key="1">
    <source>
        <dbReference type="ARBA" id="ARBA00022527"/>
    </source>
</evidence>
<gene>
    <name evidence="8" type="ORF">BJ684DRAFT_16298</name>
</gene>
<feature type="region of interest" description="Disordered" evidence="6">
    <location>
        <begin position="147"/>
        <end position="167"/>
    </location>
</feature>
<dbReference type="Gene3D" id="1.10.510.10">
    <property type="entry name" value="Transferase(Phosphotransferase) domain 1"/>
    <property type="match status" value="1"/>
</dbReference>
<dbReference type="OrthoDB" id="20524at2759"/>
<dbReference type="InterPro" id="IPR011009">
    <property type="entry name" value="Kinase-like_dom_sf"/>
</dbReference>
<dbReference type="Proteomes" id="UP000267251">
    <property type="component" value="Unassembled WGS sequence"/>
</dbReference>